<dbReference type="InterPro" id="IPR007502">
    <property type="entry name" value="Helicase-assoc_dom"/>
</dbReference>
<feature type="region of interest" description="Disordered" evidence="5">
    <location>
        <begin position="829"/>
        <end position="849"/>
    </location>
</feature>
<dbReference type="NCBIfam" id="TIGR01970">
    <property type="entry name" value="DEAH_box_HrpB"/>
    <property type="match status" value="1"/>
</dbReference>
<dbReference type="PIRSF" id="PIRSF005496">
    <property type="entry name" value="ATP_hel_hrpB"/>
    <property type="match status" value="1"/>
</dbReference>
<dbReference type="EC" id="3.6.1.-" evidence="8"/>
<dbReference type="PROSITE" id="PS51194">
    <property type="entry name" value="HELICASE_CTER"/>
    <property type="match status" value="1"/>
</dbReference>
<dbReference type="SMART" id="SM00847">
    <property type="entry name" value="HA2"/>
    <property type="match status" value="1"/>
</dbReference>
<sequence>MLPDYPISSLLPALTTALDNHSVVLLSAPTGSGKSTLAPLSLLQAPWLAGQKMLMLEPRRIAARATAARMAELLGEPVGQQVGWQVRFDRKVGPKTRLEVVTEGILTRRLQADPELSGVGLVIFDEFHERNLNSDLGLALCLDLLELRDDLRLLVMSATLEVTPLKALLEPRVGEVPLLKGEGFLHPITHHYLEQEPELPIHAVMARQVAQQLGQSQGNLLAFLPGAGEIRRCEALLKERLPRDAELEILPLYGDLTQQAQQQVFKEGGRRKVILATDIAETSLTLPGITTVVDGGLCRRPRFDAGSGLTRLETQRISRASADQRAGRAGRLGPGSCLRLWSARTQQGLVASSQPEIATSDLAPLLLELALWGVPDPLQLAWLTPPSEAALEQARTLLQELQALDGRGRITPMGRQMAALPLHPRLAHMILQAQNSGEKALACDLAALLSERDPLKGVARGRDIQSRLELLVAQRRGAQRRGEQPPAEQGAIQQIMRSVKQIRRLAGVDLKQRSQGEAGLLLAAAYPDRVALLRPGSRHRYLLANGRGVQLDEQDPLAGEEMLVVAHLDGGSGSGQRGEGRIYLTAALHRPLFEQSYQEVLQPMEMVSWQAKEERVAAERVVSFGALILSRQRLEQPDEAQVSQAMVEGVRSMGPTSLSWNGAVQQLRARVALLRQHEGDAHPWPDLSDAALWQRLEQREDNWLLPWIDGINRRSQLAKLNLQEIMQSLLSWPLQQRLEMEAPTHMAVPSGSKIRLDYSTEGAPVLAVKIQELFGLAETPRICGGRLPLKLHLLNPARRPVQVTEDLASFWQTAWPEVRKELRGRYPKHPWPEDPWNALPTARTKRRSS</sequence>
<dbReference type="InterPro" id="IPR001650">
    <property type="entry name" value="Helicase_C-like"/>
</dbReference>
<dbReference type="GO" id="GO:0005524">
    <property type="term" value="F:ATP binding"/>
    <property type="evidence" value="ECO:0007669"/>
    <property type="project" value="UniProtKB-KW"/>
</dbReference>
<feature type="domain" description="Helicase ATP-binding" evidence="6">
    <location>
        <begin position="15"/>
        <end position="178"/>
    </location>
</feature>
<dbReference type="GO" id="GO:0016787">
    <property type="term" value="F:hydrolase activity"/>
    <property type="evidence" value="ECO:0007669"/>
    <property type="project" value="UniProtKB-KW"/>
</dbReference>
<name>A0A1S7LF14_MAGMO</name>
<accession>A0A1S7LF14</accession>
<dbReference type="GO" id="GO:0004386">
    <property type="term" value="F:helicase activity"/>
    <property type="evidence" value="ECO:0007669"/>
    <property type="project" value="UniProtKB-KW"/>
</dbReference>
<dbReference type="AlphaFoldDB" id="A0A1S7LF14"/>
<dbReference type="Gene3D" id="3.40.50.300">
    <property type="entry name" value="P-loop containing nucleotide triphosphate hydrolases"/>
    <property type="match status" value="2"/>
</dbReference>
<dbReference type="InterPro" id="IPR014001">
    <property type="entry name" value="Helicase_ATP-bd"/>
</dbReference>
<keyword evidence="3 8" id="KW-0347">Helicase</keyword>
<evidence type="ECO:0000256" key="2">
    <source>
        <dbReference type="ARBA" id="ARBA00022801"/>
    </source>
</evidence>
<evidence type="ECO:0000259" key="7">
    <source>
        <dbReference type="PROSITE" id="PS51194"/>
    </source>
</evidence>
<dbReference type="Gene3D" id="1.20.120.1080">
    <property type="match status" value="1"/>
</dbReference>
<evidence type="ECO:0000256" key="3">
    <source>
        <dbReference type="ARBA" id="ARBA00022806"/>
    </source>
</evidence>
<dbReference type="Pfam" id="PF00271">
    <property type="entry name" value="Helicase_C"/>
    <property type="match status" value="1"/>
</dbReference>
<dbReference type="InterPro" id="IPR027417">
    <property type="entry name" value="P-loop_NTPase"/>
</dbReference>
<keyword evidence="1" id="KW-0547">Nucleotide-binding</keyword>
<evidence type="ECO:0000256" key="4">
    <source>
        <dbReference type="ARBA" id="ARBA00022840"/>
    </source>
</evidence>
<dbReference type="Pfam" id="PF04408">
    <property type="entry name" value="WHD_HA2"/>
    <property type="match status" value="1"/>
</dbReference>
<gene>
    <name evidence="8" type="primary">hrpB</name>
    <name evidence="8" type="ORF">MAGMO_1350</name>
</gene>
<dbReference type="EMBL" id="LO017727">
    <property type="protein sequence ID" value="CRH05540.1"/>
    <property type="molecule type" value="Genomic_DNA"/>
</dbReference>
<protein>
    <submittedName>
        <fullName evidence="8">ATP-dependent RNA helicase hrpB</fullName>
        <ecNumber evidence="8">3.6.1.-</ecNumber>
    </submittedName>
</protein>
<dbReference type="SUPFAM" id="SSF52540">
    <property type="entry name" value="P-loop containing nucleoside triphosphate hydrolases"/>
    <property type="match status" value="1"/>
</dbReference>
<dbReference type="PROSITE" id="PS51192">
    <property type="entry name" value="HELICASE_ATP_BIND_1"/>
    <property type="match status" value="1"/>
</dbReference>
<evidence type="ECO:0000313" key="8">
    <source>
        <dbReference type="EMBL" id="CRH05540.1"/>
    </source>
</evidence>
<dbReference type="CDD" id="cd18791">
    <property type="entry name" value="SF2_C_RHA"/>
    <property type="match status" value="1"/>
</dbReference>
<feature type="domain" description="Helicase C-terminal" evidence="7">
    <location>
        <begin position="208"/>
        <end position="373"/>
    </location>
</feature>
<dbReference type="SMART" id="SM00487">
    <property type="entry name" value="DEXDc"/>
    <property type="match status" value="1"/>
</dbReference>
<keyword evidence="2 8" id="KW-0378">Hydrolase</keyword>
<dbReference type="GO" id="GO:0003676">
    <property type="term" value="F:nucleic acid binding"/>
    <property type="evidence" value="ECO:0007669"/>
    <property type="project" value="InterPro"/>
</dbReference>
<organism evidence="8">
    <name type="scientific">Magnetococcus massalia (strain MO-1)</name>
    <dbReference type="NCBI Taxonomy" id="451514"/>
    <lineage>
        <taxon>Bacteria</taxon>
        <taxon>Pseudomonadati</taxon>
        <taxon>Pseudomonadota</taxon>
        <taxon>Magnetococcia</taxon>
        <taxon>Magnetococcales</taxon>
        <taxon>Magnetococcaceae</taxon>
        <taxon>Magnetococcus</taxon>
    </lineage>
</organism>
<dbReference type="InterPro" id="IPR048333">
    <property type="entry name" value="HA2_WH"/>
</dbReference>
<dbReference type="PANTHER" id="PTHR43519:SF1">
    <property type="entry name" value="ATP-DEPENDENT RNA HELICASE HRPB"/>
    <property type="match status" value="1"/>
</dbReference>
<dbReference type="InterPro" id="IPR010225">
    <property type="entry name" value="HrpB"/>
</dbReference>
<dbReference type="Pfam" id="PF00270">
    <property type="entry name" value="DEAD"/>
    <property type="match status" value="1"/>
</dbReference>
<dbReference type="PANTHER" id="PTHR43519">
    <property type="entry name" value="ATP-DEPENDENT RNA HELICASE HRPB"/>
    <property type="match status" value="1"/>
</dbReference>
<dbReference type="InterPro" id="IPR013689">
    <property type="entry name" value="RNA_helicase_ATP-dep_HrpB_C"/>
</dbReference>
<evidence type="ECO:0000259" key="6">
    <source>
        <dbReference type="PROSITE" id="PS51192"/>
    </source>
</evidence>
<evidence type="ECO:0000256" key="1">
    <source>
        <dbReference type="ARBA" id="ARBA00022741"/>
    </source>
</evidence>
<evidence type="ECO:0000256" key="5">
    <source>
        <dbReference type="SAM" id="MobiDB-lite"/>
    </source>
</evidence>
<proteinExistence type="predicted"/>
<dbReference type="Pfam" id="PF08482">
    <property type="entry name" value="HrpB_C"/>
    <property type="match status" value="1"/>
</dbReference>
<dbReference type="SMART" id="SM00490">
    <property type="entry name" value="HELICc"/>
    <property type="match status" value="1"/>
</dbReference>
<keyword evidence="4" id="KW-0067">ATP-binding</keyword>
<reference evidence="8" key="1">
    <citation type="submission" date="2015-04" db="EMBL/GenBank/DDBJ databases">
        <authorList>
            <person name="Syromyatnikov M.Y."/>
            <person name="Popov V.N."/>
        </authorList>
    </citation>
    <scope>NUCLEOTIDE SEQUENCE</scope>
    <source>
        <strain evidence="8">MO-1</strain>
    </source>
</reference>
<dbReference type="FunFam" id="3.40.50.300:FF:002125">
    <property type="entry name" value="ATP-dependent helicase HrpB"/>
    <property type="match status" value="1"/>
</dbReference>
<dbReference type="InterPro" id="IPR011545">
    <property type="entry name" value="DEAD/DEAH_box_helicase_dom"/>
</dbReference>